<name>A0A0G1TXA1_9BACT</name>
<evidence type="ECO:0000313" key="2">
    <source>
        <dbReference type="EMBL" id="KKU86456.1"/>
    </source>
</evidence>
<accession>A0A0G1TXA1</accession>
<comment type="caution">
    <text evidence="2">The sequence shown here is derived from an EMBL/GenBank/DDBJ whole genome shotgun (WGS) entry which is preliminary data.</text>
</comment>
<keyword evidence="1" id="KW-0812">Transmembrane</keyword>
<dbReference type="Proteomes" id="UP000034739">
    <property type="component" value="Unassembled WGS sequence"/>
</dbReference>
<reference evidence="2 3" key="1">
    <citation type="journal article" date="2015" name="Nature">
        <title>rRNA introns, odd ribosomes, and small enigmatic genomes across a large radiation of phyla.</title>
        <authorList>
            <person name="Brown C.T."/>
            <person name="Hug L.A."/>
            <person name="Thomas B.C."/>
            <person name="Sharon I."/>
            <person name="Castelle C.J."/>
            <person name="Singh A."/>
            <person name="Wilkins M.J."/>
            <person name="Williams K.H."/>
            <person name="Banfield J.F."/>
        </authorList>
    </citation>
    <scope>NUCLEOTIDE SEQUENCE [LARGE SCALE GENOMIC DNA]</scope>
</reference>
<gene>
    <name evidence="2" type="ORF">UY16_C0056G0001</name>
</gene>
<keyword evidence="1" id="KW-0472">Membrane</keyword>
<dbReference type="AlphaFoldDB" id="A0A0G1TXA1"/>
<dbReference type="EMBL" id="LCOY01000056">
    <property type="protein sequence ID" value="KKU86456.1"/>
    <property type="molecule type" value="Genomic_DNA"/>
</dbReference>
<sequence>MSTPVCFRTIQLMPNLWIIFTTGLLAGGLTCMAVQGGLLATTIAGEDKGDGGDRESKGKIGAVLSFLAAKKLV</sequence>
<evidence type="ECO:0000313" key="3">
    <source>
        <dbReference type="Proteomes" id="UP000034739"/>
    </source>
</evidence>
<organism evidence="2 3">
    <name type="scientific">Candidatus Gottesmanbacteria bacterium GW2011_GWA2_47_9</name>
    <dbReference type="NCBI Taxonomy" id="1618445"/>
    <lineage>
        <taxon>Bacteria</taxon>
        <taxon>Candidatus Gottesmaniibacteriota</taxon>
    </lineage>
</organism>
<evidence type="ECO:0000256" key="1">
    <source>
        <dbReference type="SAM" id="Phobius"/>
    </source>
</evidence>
<keyword evidence="1" id="KW-1133">Transmembrane helix</keyword>
<protein>
    <submittedName>
        <fullName evidence="2">Putative membrane protein</fullName>
    </submittedName>
</protein>
<proteinExistence type="predicted"/>
<feature type="transmembrane region" description="Helical" evidence="1">
    <location>
        <begin position="17"/>
        <end position="40"/>
    </location>
</feature>